<accession>A0A938BNY8</accession>
<sequence>MNLITGRPADPTVQTIVLDLRLPRILLAIGAGAGLAAAGVAWQGVLRNPLADPYLIGVSAGGALGAGIAMAFELRGPGGTSLVPSMAFAGSLGAIALVYIIGGGTGRLRLERLLLAGVALTSFLSAILTVLLTLKAEKIPPMHFWLMGSVAPPRGWPDLFRELPYLGIGLLALFALSGPLNVLQLGTDRARSLGVNPKRTEFILIGAASLVTAAVVSTCGMIGFVGLVVPHLARLLVGSDLRLALPTAALAGASLLVLADLVARLCGEIPVGVVTAFLGAPFFLALLLKETAR</sequence>
<evidence type="ECO:0000256" key="3">
    <source>
        <dbReference type="ARBA" id="ARBA00022448"/>
    </source>
</evidence>
<keyword evidence="6 8" id="KW-1133">Transmembrane helix</keyword>
<reference evidence="9 10" key="1">
    <citation type="submission" date="2019-03" db="EMBL/GenBank/DDBJ databases">
        <title>Lake Tanganyika Metagenome-Assembled Genomes (MAGs).</title>
        <authorList>
            <person name="Tran P."/>
        </authorList>
    </citation>
    <scope>NUCLEOTIDE SEQUENCE [LARGE SCALE GENOMIC DNA]</scope>
    <source>
        <strain evidence="9">K_DeepCast_65m_m2_236</strain>
    </source>
</reference>
<keyword evidence="5 8" id="KW-0812">Transmembrane</keyword>
<feature type="transmembrane region" description="Helical" evidence="8">
    <location>
        <begin position="202"/>
        <end position="229"/>
    </location>
</feature>
<dbReference type="Pfam" id="PF01032">
    <property type="entry name" value="FecCD"/>
    <property type="match status" value="1"/>
</dbReference>
<feature type="transmembrane region" description="Helical" evidence="8">
    <location>
        <begin position="54"/>
        <end position="74"/>
    </location>
</feature>
<dbReference type="SUPFAM" id="SSF81345">
    <property type="entry name" value="ABC transporter involved in vitamin B12 uptake, BtuC"/>
    <property type="match status" value="1"/>
</dbReference>
<keyword evidence="4" id="KW-1003">Cell membrane</keyword>
<evidence type="ECO:0000256" key="4">
    <source>
        <dbReference type="ARBA" id="ARBA00022475"/>
    </source>
</evidence>
<keyword evidence="3" id="KW-0813">Transport</keyword>
<evidence type="ECO:0000313" key="10">
    <source>
        <dbReference type="Proteomes" id="UP000703893"/>
    </source>
</evidence>
<dbReference type="Gene3D" id="1.10.3470.10">
    <property type="entry name" value="ABC transporter involved in vitamin B12 uptake, BtuC"/>
    <property type="match status" value="1"/>
</dbReference>
<evidence type="ECO:0000256" key="8">
    <source>
        <dbReference type="SAM" id="Phobius"/>
    </source>
</evidence>
<evidence type="ECO:0000256" key="6">
    <source>
        <dbReference type="ARBA" id="ARBA00022989"/>
    </source>
</evidence>
<evidence type="ECO:0000256" key="5">
    <source>
        <dbReference type="ARBA" id="ARBA00022692"/>
    </source>
</evidence>
<evidence type="ECO:0000256" key="2">
    <source>
        <dbReference type="ARBA" id="ARBA00007935"/>
    </source>
</evidence>
<evidence type="ECO:0000256" key="1">
    <source>
        <dbReference type="ARBA" id="ARBA00004651"/>
    </source>
</evidence>
<dbReference type="EMBL" id="VGJX01000668">
    <property type="protein sequence ID" value="MBM3275660.1"/>
    <property type="molecule type" value="Genomic_DNA"/>
</dbReference>
<feature type="transmembrane region" description="Helical" evidence="8">
    <location>
        <begin position="113"/>
        <end position="134"/>
    </location>
</feature>
<name>A0A938BNY8_9BACT</name>
<comment type="subcellular location">
    <subcellularLocation>
        <location evidence="1">Cell membrane</location>
        <topology evidence="1">Multi-pass membrane protein</topology>
    </subcellularLocation>
</comment>
<feature type="transmembrane region" description="Helical" evidence="8">
    <location>
        <begin position="25"/>
        <end position="42"/>
    </location>
</feature>
<dbReference type="GO" id="GO:0005886">
    <property type="term" value="C:plasma membrane"/>
    <property type="evidence" value="ECO:0007669"/>
    <property type="project" value="UniProtKB-SubCell"/>
</dbReference>
<gene>
    <name evidence="9" type="ORF">FJZ00_10940</name>
</gene>
<feature type="transmembrane region" description="Helical" evidence="8">
    <location>
        <begin position="241"/>
        <end position="263"/>
    </location>
</feature>
<dbReference type="InterPro" id="IPR037294">
    <property type="entry name" value="ABC_BtuC-like"/>
</dbReference>
<dbReference type="Proteomes" id="UP000703893">
    <property type="component" value="Unassembled WGS sequence"/>
</dbReference>
<dbReference type="InterPro" id="IPR000522">
    <property type="entry name" value="ABC_transptr_permease_BtuC"/>
</dbReference>
<feature type="transmembrane region" description="Helical" evidence="8">
    <location>
        <begin position="163"/>
        <end position="182"/>
    </location>
</feature>
<organism evidence="9 10">
    <name type="scientific">Candidatus Tanganyikabacteria bacterium</name>
    <dbReference type="NCBI Taxonomy" id="2961651"/>
    <lineage>
        <taxon>Bacteria</taxon>
        <taxon>Bacillati</taxon>
        <taxon>Candidatus Sericytochromatia</taxon>
        <taxon>Candidatus Tanganyikabacteria</taxon>
    </lineage>
</organism>
<feature type="transmembrane region" description="Helical" evidence="8">
    <location>
        <begin position="81"/>
        <end position="101"/>
    </location>
</feature>
<dbReference type="AlphaFoldDB" id="A0A938BNY8"/>
<proteinExistence type="inferred from homology"/>
<evidence type="ECO:0000256" key="7">
    <source>
        <dbReference type="ARBA" id="ARBA00023136"/>
    </source>
</evidence>
<protein>
    <submittedName>
        <fullName evidence="9">Iron chelate uptake ABC transporter family permease subunit</fullName>
    </submittedName>
</protein>
<feature type="transmembrane region" description="Helical" evidence="8">
    <location>
        <begin position="269"/>
        <end position="288"/>
    </location>
</feature>
<dbReference type="GO" id="GO:0022857">
    <property type="term" value="F:transmembrane transporter activity"/>
    <property type="evidence" value="ECO:0007669"/>
    <property type="project" value="InterPro"/>
</dbReference>
<evidence type="ECO:0000313" key="9">
    <source>
        <dbReference type="EMBL" id="MBM3275660.1"/>
    </source>
</evidence>
<comment type="caution">
    <text evidence="9">The sequence shown here is derived from an EMBL/GenBank/DDBJ whole genome shotgun (WGS) entry which is preliminary data.</text>
</comment>
<keyword evidence="7 8" id="KW-0472">Membrane</keyword>
<dbReference type="FunFam" id="1.10.3470.10:FF:000001">
    <property type="entry name" value="Vitamin B12 ABC transporter permease BtuC"/>
    <property type="match status" value="1"/>
</dbReference>
<comment type="similarity">
    <text evidence="2">Belongs to the binding-protein-dependent transport system permease family. FecCD subfamily.</text>
</comment>
<dbReference type="PANTHER" id="PTHR30472">
    <property type="entry name" value="FERRIC ENTEROBACTIN TRANSPORT SYSTEM PERMEASE PROTEIN"/>
    <property type="match status" value="1"/>
</dbReference>
<dbReference type="PANTHER" id="PTHR30472:SF25">
    <property type="entry name" value="ABC TRANSPORTER PERMEASE PROTEIN MJ0876-RELATED"/>
    <property type="match status" value="1"/>
</dbReference>
<dbReference type="CDD" id="cd06550">
    <property type="entry name" value="TM_ABC_iron-siderophores_like"/>
    <property type="match status" value="1"/>
</dbReference>